<dbReference type="EMBL" id="FNUV01000002">
    <property type="protein sequence ID" value="SEF56651.1"/>
    <property type="molecule type" value="Genomic_DNA"/>
</dbReference>
<dbReference type="Proteomes" id="UP000236735">
    <property type="component" value="Unassembled WGS sequence"/>
</dbReference>
<reference evidence="1 2" key="1">
    <citation type="submission" date="2016-10" db="EMBL/GenBank/DDBJ databases">
        <authorList>
            <person name="de Groot N.N."/>
        </authorList>
    </citation>
    <scope>NUCLEOTIDE SEQUENCE [LARGE SCALE GENOMIC DNA]</scope>
    <source>
        <strain evidence="1 2">AR32</strain>
    </source>
</reference>
<evidence type="ECO:0008006" key="3">
    <source>
        <dbReference type="Google" id="ProtNLM"/>
    </source>
</evidence>
<evidence type="ECO:0000313" key="2">
    <source>
        <dbReference type="Proteomes" id="UP000236735"/>
    </source>
</evidence>
<dbReference type="RefSeq" id="WP_143058312.1">
    <property type="nucleotide sequence ID" value="NZ_FNUV01000002.1"/>
</dbReference>
<accession>A0A1H5T3I6</accession>
<proteinExistence type="predicted"/>
<sequence>MKRLFLFMVGVIPLVMSCSKSDTDDIASAIYEDNDKLLKEIATMSRGSFGVAWTIDNNPVDTATFSNQDNFSLPVISHFPMEYFMKILYSDRNPEDFKEENLRYNHWSSWQMDLAFVGLSTKNVYFSNTSLDPSAAFILDNVYYQCKMWTNTGQSAIKQTALIYDMDKDVWSGVMPLDSLSITNMKTSETRTLRGGSSPILMSFQTTGRKK</sequence>
<protein>
    <recommendedName>
        <fullName evidence="3">Lipoprotein</fullName>
    </recommendedName>
</protein>
<gene>
    <name evidence="1" type="ORF">SAMN05216354_0816</name>
</gene>
<name>A0A1H5T3I6_XYLRU</name>
<dbReference type="AlphaFoldDB" id="A0A1H5T3I6"/>
<evidence type="ECO:0000313" key="1">
    <source>
        <dbReference type="EMBL" id="SEF56651.1"/>
    </source>
</evidence>
<organism evidence="1 2">
    <name type="scientific">Xylanibacter ruminicola</name>
    <name type="common">Prevotella ruminicola</name>
    <dbReference type="NCBI Taxonomy" id="839"/>
    <lineage>
        <taxon>Bacteria</taxon>
        <taxon>Pseudomonadati</taxon>
        <taxon>Bacteroidota</taxon>
        <taxon>Bacteroidia</taxon>
        <taxon>Bacteroidales</taxon>
        <taxon>Prevotellaceae</taxon>
        <taxon>Xylanibacter</taxon>
    </lineage>
</organism>
<dbReference type="PROSITE" id="PS51257">
    <property type="entry name" value="PROKAR_LIPOPROTEIN"/>
    <property type="match status" value="1"/>
</dbReference>